<proteinExistence type="predicted"/>
<keyword evidence="8" id="KW-1185">Reference proteome</keyword>
<keyword evidence="3 5" id="KW-1133">Transmembrane helix</keyword>
<dbReference type="PANTHER" id="PTHR23539:SF1">
    <property type="entry name" value="MAJOR FACILITATOR SUPERFAMILY (MFS) PROFILE DOMAIN-CONTAINING PROTEIN"/>
    <property type="match status" value="1"/>
</dbReference>
<dbReference type="InterPro" id="IPR011701">
    <property type="entry name" value="MFS"/>
</dbReference>
<evidence type="ECO:0000259" key="6">
    <source>
        <dbReference type="PROSITE" id="PS50850"/>
    </source>
</evidence>
<feature type="transmembrane region" description="Helical" evidence="5">
    <location>
        <begin position="355"/>
        <end position="380"/>
    </location>
</feature>
<dbReference type="InterPro" id="IPR005829">
    <property type="entry name" value="Sugar_transporter_CS"/>
</dbReference>
<dbReference type="PROSITE" id="PS00216">
    <property type="entry name" value="SUGAR_TRANSPORT_1"/>
    <property type="match status" value="1"/>
</dbReference>
<accession>A0A1E8Q6P1</accession>
<dbReference type="SUPFAM" id="SSF103473">
    <property type="entry name" value="MFS general substrate transporter"/>
    <property type="match status" value="1"/>
</dbReference>
<dbReference type="Gene3D" id="1.20.1250.20">
    <property type="entry name" value="MFS general substrate transporter like domains"/>
    <property type="match status" value="2"/>
</dbReference>
<evidence type="ECO:0000256" key="2">
    <source>
        <dbReference type="ARBA" id="ARBA00022692"/>
    </source>
</evidence>
<dbReference type="InterPro" id="IPR036259">
    <property type="entry name" value="MFS_trans_sf"/>
</dbReference>
<keyword evidence="4 5" id="KW-0472">Membrane</keyword>
<evidence type="ECO:0000256" key="3">
    <source>
        <dbReference type="ARBA" id="ARBA00022989"/>
    </source>
</evidence>
<gene>
    <name evidence="7" type="ORF">BEL07_08910</name>
</gene>
<dbReference type="PROSITE" id="PS50850">
    <property type="entry name" value="MFS"/>
    <property type="match status" value="1"/>
</dbReference>
<protein>
    <submittedName>
        <fullName evidence="7">MFS transporter</fullName>
    </submittedName>
</protein>
<feature type="transmembrane region" description="Helical" evidence="5">
    <location>
        <begin position="386"/>
        <end position="405"/>
    </location>
</feature>
<evidence type="ECO:0000256" key="5">
    <source>
        <dbReference type="SAM" id="Phobius"/>
    </source>
</evidence>
<dbReference type="Proteomes" id="UP000178953">
    <property type="component" value="Unassembled WGS sequence"/>
</dbReference>
<dbReference type="InterPro" id="IPR020846">
    <property type="entry name" value="MFS_dom"/>
</dbReference>
<feature type="transmembrane region" description="Helical" evidence="5">
    <location>
        <begin position="266"/>
        <end position="285"/>
    </location>
</feature>
<feature type="transmembrane region" description="Helical" evidence="5">
    <location>
        <begin position="81"/>
        <end position="106"/>
    </location>
</feature>
<evidence type="ECO:0000313" key="8">
    <source>
        <dbReference type="Proteomes" id="UP000178953"/>
    </source>
</evidence>
<feature type="transmembrane region" description="Helical" evidence="5">
    <location>
        <begin position="49"/>
        <end position="69"/>
    </location>
</feature>
<name>A0A1E8Q6P1_9MYCO</name>
<evidence type="ECO:0000256" key="1">
    <source>
        <dbReference type="ARBA" id="ARBA00004651"/>
    </source>
</evidence>
<feature type="transmembrane region" description="Helical" evidence="5">
    <location>
        <begin position="297"/>
        <end position="314"/>
    </location>
</feature>
<sequence>MAERVASRQSLRGLDALNFFLADVRDGLGPYLAIYLIAVRGPSHGWNEATVGAVITTAGIVGLIFQTPLGGLVDKVAQRRLVVVVAASMVTVSCLVLPFVSGFALVTATQSIASIAGAAVAPAISAITLGLVGPKLLAPRIGRNEAFNHAGNAASAGIAALLAWWLGPVVVFWLMGVLAVCSIVSTLRIRATEIDERQARGLTASAGDDAAGGAPGVSGLRVLLTSRPLLVFTIIAFTFHLSNAAMLTSVSQLLTRVVGKDGATSLVALCVLAAQLVMIPVAILVGRKADVWGRKPIFLAAFGVLAARGLLYTVSDNGTWLLVVQALDGVGAGIFGALFPVVVADLTRGTGRFNLAQGAVATSQGLGGALSAGLAGAIIVALGYDVAFWTLAGIAVVGLVLYATLMPETRPAPGGTPETGAAKAATG</sequence>
<dbReference type="EMBL" id="MCHX01000016">
    <property type="protein sequence ID" value="OFJ54157.1"/>
    <property type="molecule type" value="Genomic_DNA"/>
</dbReference>
<reference evidence="7 8" key="1">
    <citation type="submission" date="2016-09" db="EMBL/GenBank/DDBJ databases">
        <title>genome sequence of Mycobacterium sp. 739 SCH.</title>
        <authorList>
            <person name="Greninger A.L."/>
            <person name="Qin X."/>
            <person name="Jerome K."/>
            <person name="Vora S."/>
            <person name="Quinn K."/>
        </authorList>
    </citation>
    <scope>NUCLEOTIDE SEQUENCE [LARGE SCALE GENOMIC DNA]</scope>
    <source>
        <strain evidence="7 8">SCH</strain>
    </source>
</reference>
<dbReference type="GO" id="GO:0005886">
    <property type="term" value="C:plasma membrane"/>
    <property type="evidence" value="ECO:0007669"/>
    <property type="project" value="UniProtKB-SubCell"/>
</dbReference>
<feature type="transmembrane region" description="Helical" evidence="5">
    <location>
        <begin position="229"/>
        <end position="254"/>
    </location>
</feature>
<comment type="caution">
    <text evidence="7">The sequence shown here is derived from an EMBL/GenBank/DDBJ whole genome shotgun (WGS) entry which is preliminary data.</text>
</comment>
<evidence type="ECO:0000313" key="7">
    <source>
        <dbReference type="EMBL" id="OFJ54157.1"/>
    </source>
</evidence>
<evidence type="ECO:0000256" key="4">
    <source>
        <dbReference type="ARBA" id="ARBA00023136"/>
    </source>
</evidence>
<comment type="subcellular location">
    <subcellularLocation>
        <location evidence="1">Cell membrane</location>
        <topology evidence="1">Multi-pass membrane protein</topology>
    </subcellularLocation>
</comment>
<dbReference type="OrthoDB" id="9812574at2"/>
<dbReference type="RefSeq" id="WP_070352726.1">
    <property type="nucleotide sequence ID" value="NZ_CP043474.1"/>
</dbReference>
<feature type="transmembrane region" description="Helical" evidence="5">
    <location>
        <begin position="172"/>
        <end position="191"/>
    </location>
</feature>
<dbReference type="GO" id="GO:0022857">
    <property type="term" value="F:transmembrane transporter activity"/>
    <property type="evidence" value="ECO:0007669"/>
    <property type="project" value="InterPro"/>
</dbReference>
<dbReference type="PANTHER" id="PTHR23539">
    <property type="entry name" value="MFS TRANSPORTER"/>
    <property type="match status" value="1"/>
</dbReference>
<dbReference type="AlphaFoldDB" id="A0A1E8Q6P1"/>
<feature type="domain" description="Major facilitator superfamily (MFS) profile" evidence="6">
    <location>
        <begin position="228"/>
        <end position="427"/>
    </location>
</feature>
<keyword evidence="2 5" id="KW-0812">Transmembrane</keyword>
<feature type="transmembrane region" description="Helical" evidence="5">
    <location>
        <begin position="112"/>
        <end position="134"/>
    </location>
</feature>
<feature type="transmembrane region" description="Helical" evidence="5">
    <location>
        <begin position="320"/>
        <end position="343"/>
    </location>
</feature>
<organism evidence="7 8">
    <name type="scientific">Mycolicibacterium grossiae</name>
    <dbReference type="NCBI Taxonomy" id="1552759"/>
    <lineage>
        <taxon>Bacteria</taxon>
        <taxon>Bacillati</taxon>
        <taxon>Actinomycetota</taxon>
        <taxon>Actinomycetes</taxon>
        <taxon>Mycobacteriales</taxon>
        <taxon>Mycobacteriaceae</taxon>
        <taxon>Mycolicibacterium</taxon>
    </lineage>
</organism>
<dbReference type="Pfam" id="PF07690">
    <property type="entry name" value="MFS_1"/>
    <property type="match status" value="1"/>
</dbReference>